<protein>
    <submittedName>
        <fullName evidence="5">CX domain-containing protein</fullName>
    </submittedName>
</protein>
<reference evidence="5" key="1">
    <citation type="submission" date="2022-11" db="UniProtKB">
        <authorList>
            <consortium name="WormBaseParasite"/>
        </authorList>
    </citation>
    <scope>IDENTIFICATION</scope>
</reference>
<feature type="transmembrane region" description="Helical" evidence="2">
    <location>
        <begin position="39"/>
        <end position="54"/>
    </location>
</feature>
<feature type="domain" description="CX" evidence="3">
    <location>
        <begin position="218"/>
        <end position="254"/>
    </location>
</feature>
<dbReference type="Pfam" id="PF01705">
    <property type="entry name" value="CX"/>
    <property type="match status" value="1"/>
</dbReference>
<evidence type="ECO:0000259" key="3">
    <source>
        <dbReference type="Pfam" id="PF01705"/>
    </source>
</evidence>
<dbReference type="Proteomes" id="UP000887572">
    <property type="component" value="Unplaced"/>
</dbReference>
<dbReference type="InterPro" id="IPR002619">
    <property type="entry name" value="CX"/>
</dbReference>
<feature type="compositionally biased region" description="Pro residues" evidence="1">
    <location>
        <begin position="357"/>
        <end position="373"/>
    </location>
</feature>
<feature type="compositionally biased region" description="Gly residues" evidence="1">
    <location>
        <begin position="80"/>
        <end position="105"/>
    </location>
</feature>
<evidence type="ECO:0000256" key="2">
    <source>
        <dbReference type="SAM" id="Phobius"/>
    </source>
</evidence>
<keyword evidence="4" id="KW-1185">Reference proteome</keyword>
<evidence type="ECO:0000313" key="4">
    <source>
        <dbReference type="Proteomes" id="UP000887572"/>
    </source>
</evidence>
<keyword evidence="2" id="KW-1133">Transmembrane helix</keyword>
<feature type="compositionally biased region" description="Gly residues" evidence="1">
    <location>
        <begin position="122"/>
        <end position="133"/>
    </location>
</feature>
<feature type="region of interest" description="Disordered" evidence="1">
    <location>
        <begin position="62"/>
        <end position="134"/>
    </location>
</feature>
<proteinExistence type="predicted"/>
<feature type="region of interest" description="Disordered" evidence="1">
    <location>
        <begin position="352"/>
        <end position="382"/>
    </location>
</feature>
<feature type="transmembrane region" description="Helical" evidence="2">
    <location>
        <begin position="139"/>
        <end position="160"/>
    </location>
</feature>
<evidence type="ECO:0000313" key="5">
    <source>
        <dbReference type="WBParaSite" id="Gr19_v10_g17208.t2"/>
    </source>
</evidence>
<organism evidence="4 5">
    <name type="scientific">Globodera rostochiensis</name>
    <name type="common">Golden nematode worm</name>
    <name type="synonym">Heterodera rostochiensis</name>
    <dbReference type="NCBI Taxonomy" id="31243"/>
    <lineage>
        <taxon>Eukaryota</taxon>
        <taxon>Metazoa</taxon>
        <taxon>Ecdysozoa</taxon>
        <taxon>Nematoda</taxon>
        <taxon>Chromadorea</taxon>
        <taxon>Rhabditida</taxon>
        <taxon>Tylenchina</taxon>
        <taxon>Tylenchomorpha</taxon>
        <taxon>Tylenchoidea</taxon>
        <taxon>Heteroderidae</taxon>
        <taxon>Heteroderinae</taxon>
        <taxon>Globodera</taxon>
    </lineage>
</organism>
<dbReference type="PANTHER" id="PTHR47520">
    <property type="entry name" value="CX DOMAIN-CONTAINING PROTEIN-RELATED"/>
    <property type="match status" value="1"/>
</dbReference>
<accession>A0A914HJI7</accession>
<evidence type="ECO:0000256" key="1">
    <source>
        <dbReference type="SAM" id="MobiDB-lite"/>
    </source>
</evidence>
<name>A0A914HJI7_GLORO</name>
<dbReference type="PANTHER" id="PTHR47520:SF8">
    <property type="entry name" value="CX DOMAIN-CONTAINING PROTEIN"/>
    <property type="match status" value="1"/>
</dbReference>
<keyword evidence="2" id="KW-0812">Transmembrane</keyword>
<dbReference type="WBParaSite" id="Gr19_v10_g17208.t2">
    <property type="protein sequence ID" value="Gr19_v10_g17208.t2"/>
    <property type="gene ID" value="Gr19_v10_g17208"/>
</dbReference>
<sequence length="382" mass="40121">MKKLAIDDDQLGAAERITVMVICLEHLFESGKDKMKQKLVISSFICCIILMPFLDARKFGGGGGGGRGSSGARANPPPAGGGHFGGGGAPVGGGQPHFGAGGGGFHPQPAGGFRGPPMSSGAGPGRFGSGTGLGSSNRAGTFTTALAGAAVGTVGGLVAFEAGKAIIRSFDQPFHHEGRDYYLDEQYAKKRAGEIQCKMPWDTLIKPSTASNASTNATSEQTLANATFPNGSRPKEVVWTCKDRVEICCGMDCCPNPQFQQNNSNSNAQSGMSTFSKVLLGILVVGLLSCCCCAFLTYKFCRTAFDSCVPGNNNNNTNHYDQDQSKYDVAGDHAQHAGQAYPMQPYYPSTANSYPAQPQPPAVYPPAPAPYPQAPAYYDNKY</sequence>
<dbReference type="AlphaFoldDB" id="A0A914HJI7"/>
<keyword evidence="2" id="KW-0472">Membrane</keyword>
<feature type="transmembrane region" description="Helical" evidence="2">
    <location>
        <begin position="278"/>
        <end position="298"/>
    </location>
</feature>